<feature type="region of interest" description="Disordered" evidence="1">
    <location>
        <begin position="1"/>
        <end position="27"/>
    </location>
</feature>
<proteinExistence type="predicted"/>
<gene>
    <name evidence="2" type="ORF">DNFV4_00086</name>
</gene>
<accession>A0AA86MVA8</accession>
<sequence length="51" mass="5478">MASMSRTEGRGEGMDAMERGNDQGKRVTSAACHVAFSHLDGYIKHQSVGPI</sequence>
<keyword evidence="3" id="KW-1185">Reference proteome</keyword>
<name>A0AA86MVA8_9BACT</name>
<reference evidence="2" key="1">
    <citation type="submission" date="2022-10" db="EMBL/GenBank/DDBJ databases">
        <authorList>
            <person name="Koch H."/>
        </authorList>
    </citation>
    <scope>NUCLEOTIDE SEQUENCE</scope>
    <source>
        <strain evidence="2">DNF</strain>
    </source>
</reference>
<feature type="compositionally biased region" description="Basic and acidic residues" evidence="1">
    <location>
        <begin position="7"/>
        <end position="25"/>
    </location>
</feature>
<organism evidence="2 3">
    <name type="scientific">Nitrospira tepida</name>
    <dbReference type="NCBI Taxonomy" id="2973512"/>
    <lineage>
        <taxon>Bacteria</taxon>
        <taxon>Pseudomonadati</taxon>
        <taxon>Nitrospirota</taxon>
        <taxon>Nitrospiria</taxon>
        <taxon>Nitrospirales</taxon>
        <taxon>Nitrospiraceae</taxon>
        <taxon>Nitrospira</taxon>
    </lineage>
</organism>
<evidence type="ECO:0000313" key="3">
    <source>
        <dbReference type="Proteomes" id="UP001179121"/>
    </source>
</evidence>
<dbReference type="EMBL" id="OX365700">
    <property type="protein sequence ID" value="CAI4029668.1"/>
    <property type="molecule type" value="Genomic_DNA"/>
</dbReference>
<dbReference type="AlphaFoldDB" id="A0AA86MVA8"/>
<protein>
    <submittedName>
        <fullName evidence="2">Uncharacterized protein</fullName>
    </submittedName>
</protein>
<evidence type="ECO:0000256" key="1">
    <source>
        <dbReference type="SAM" id="MobiDB-lite"/>
    </source>
</evidence>
<dbReference type="KEGG" id="nti:DNFV4_00086"/>
<evidence type="ECO:0000313" key="2">
    <source>
        <dbReference type="EMBL" id="CAI4029668.1"/>
    </source>
</evidence>
<dbReference type="Proteomes" id="UP001179121">
    <property type="component" value="Chromosome"/>
</dbReference>